<dbReference type="InterPro" id="IPR046791">
    <property type="entry name" value="Polycystin_dom"/>
</dbReference>
<feature type="domain" description="PLAT" evidence="11">
    <location>
        <begin position="2578"/>
        <end position="2697"/>
    </location>
</feature>
<keyword evidence="6 10" id="KW-0472">Membrane</keyword>
<dbReference type="FunFam" id="2.60.60.20:FF:000022">
    <property type="entry name" value="Uncharacterized protein"/>
    <property type="match status" value="1"/>
</dbReference>
<dbReference type="InterPro" id="IPR013122">
    <property type="entry name" value="PKD1_2_channel"/>
</dbReference>
<feature type="disulfide bond" evidence="8">
    <location>
        <begin position="3107"/>
        <end position="3117"/>
    </location>
</feature>
<protein>
    <submittedName>
        <fullName evidence="12">Polycystic kidney disease protein 1-like 2</fullName>
    </submittedName>
</protein>
<evidence type="ECO:0000256" key="10">
    <source>
        <dbReference type="SAM" id="Phobius"/>
    </source>
</evidence>
<keyword evidence="4" id="KW-0732">Signal</keyword>
<evidence type="ECO:0000256" key="5">
    <source>
        <dbReference type="ARBA" id="ARBA00022989"/>
    </source>
</evidence>
<evidence type="ECO:0000256" key="7">
    <source>
        <dbReference type="ARBA" id="ARBA00023180"/>
    </source>
</evidence>
<evidence type="ECO:0000256" key="3">
    <source>
        <dbReference type="ARBA" id="ARBA00022692"/>
    </source>
</evidence>
<keyword evidence="13" id="KW-1185">Reference proteome</keyword>
<dbReference type="PANTHER" id="PTHR10877:SF194">
    <property type="entry name" value="LOCATION OF VULVA DEFECTIVE 1"/>
    <property type="match status" value="1"/>
</dbReference>
<feature type="transmembrane region" description="Helical" evidence="10">
    <location>
        <begin position="2919"/>
        <end position="2942"/>
    </location>
</feature>
<evidence type="ECO:0000256" key="6">
    <source>
        <dbReference type="ARBA" id="ARBA00023136"/>
    </source>
</evidence>
<dbReference type="InterPro" id="IPR051223">
    <property type="entry name" value="Polycystin"/>
</dbReference>
<feature type="transmembrane region" description="Helical" evidence="10">
    <location>
        <begin position="2785"/>
        <end position="2806"/>
    </location>
</feature>
<dbReference type="Proteomes" id="UP001233172">
    <property type="component" value="Unassembled WGS sequence"/>
</dbReference>
<dbReference type="Pfam" id="PF20519">
    <property type="entry name" value="Polycystin_dom"/>
    <property type="match status" value="1"/>
</dbReference>
<evidence type="ECO:0000256" key="1">
    <source>
        <dbReference type="ARBA" id="ARBA00004141"/>
    </source>
</evidence>
<reference evidence="12" key="1">
    <citation type="journal article" date="2023" name="PLoS Negl. Trop. Dis.">
        <title>A genome sequence for Biomphalaria pfeifferi, the major vector snail for the human-infecting parasite Schistosoma mansoni.</title>
        <authorList>
            <person name="Bu L."/>
            <person name="Lu L."/>
            <person name="Laidemitt M.R."/>
            <person name="Zhang S.M."/>
            <person name="Mutuku M."/>
            <person name="Mkoji G."/>
            <person name="Steinauer M."/>
            <person name="Loker E.S."/>
        </authorList>
    </citation>
    <scope>NUCLEOTIDE SEQUENCE</scope>
    <source>
        <strain evidence="12">KasaAsao</strain>
    </source>
</reference>
<dbReference type="Gene3D" id="1.10.287.70">
    <property type="match status" value="1"/>
</dbReference>
<keyword evidence="3 10" id="KW-0812">Transmembrane</keyword>
<comment type="caution">
    <text evidence="12">The sequence shown here is derived from an EMBL/GenBank/DDBJ whole genome shotgun (WGS) entry which is preliminary data.</text>
</comment>
<evidence type="ECO:0000256" key="2">
    <source>
        <dbReference type="ARBA" id="ARBA00007200"/>
    </source>
</evidence>
<evidence type="ECO:0000256" key="9">
    <source>
        <dbReference type="PROSITE-ProRule" id="PRU00152"/>
    </source>
</evidence>
<dbReference type="GO" id="GO:0050982">
    <property type="term" value="P:detection of mechanical stimulus"/>
    <property type="evidence" value="ECO:0007669"/>
    <property type="project" value="TreeGrafter"/>
</dbReference>
<accession>A0AAD8BQR0</accession>
<dbReference type="Pfam" id="PF01477">
    <property type="entry name" value="PLAT"/>
    <property type="match status" value="1"/>
</dbReference>
<dbReference type="EMBL" id="JASAOG010000050">
    <property type="protein sequence ID" value="KAK0058140.1"/>
    <property type="molecule type" value="Genomic_DNA"/>
</dbReference>
<dbReference type="Pfam" id="PF08016">
    <property type="entry name" value="PKD_channel"/>
    <property type="match status" value="1"/>
</dbReference>
<dbReference type="GO" id="GO:0005262">
    <property type="term" value="F:calcium channel activity"/>
    <property type="evidence" value="ECO:0007669"/>
    <property type="project" value="TreeGrafter"/>
</dbReference>
<dbReference type="PRINTS" id="PR01433">
    <property type="entry name" value="POLYCYSTIN2"/>
</dbReference>
<comment type="caution">
    <text evidence="9">Lacks conserved residue(s) required for the propagation of feature annotation.</text>
</comment>
<gene>
    <name evidence="12" type="ORF">Bpfe_012464</name>
</gene>
<sequence>TSILSITVFSDNETLVKNVSISDYEVLAGLQIDCTDEVNTGEIAVITASVTSGTRLSFSINITLLSNNDVIISSSQNITNKTALISFLPSLEGYYLIEITVTSFCGETIRQAKHIFAIQALCPSTLIQDDLNQTNLKPTCLKDWKTSHASMTVINIDLSTDTKGMYIFLDNMTEELMNFTSHCSLAEESQAILIVLSCYQNNYRKELKSIPNENSLYILHNVNQTSENIIYIKNNYTVDVNMELSNDSGSHILIPSGDLDAINFGNSLVYNAPIVLRFLINASKTTLTKNVSLIYKESFSGLNVNFSDVAIIGKEYNITATVISGSDVIINFNVLSPSDNKSLVIKTDESSEANNKTEQALFKPRYETNYTIQIHVTTPCSENMTRIIIISAVFEEMCPRNPNNETPSNITDILENSLFLWPTCVTDGSHIPAQIIKINIDLTTDSNSGYIYSQNVSADLFRNWTFNARCQYPETYPVVVVFDLSCQELFHSKNQDAKFFREFDETIIMLHNVKNTCERLFYFENDYVSEIHLQLSESALSKNIILDPTSTISFHLASPKIYDFTNLTFSFKTNKESHSMNLRLKYEALQDLQIQYKPVILVKEVLHITASVTSGCNTNFTIQIVSPNVNYSLANLEKKESTSNLKLNAEFQAFEELNFTFKIEVISTCGETLMDEFTISTVYPELCFPNETSAKVKNTSYKSMPLCVMDLSEANNSITQIDIDLTSLEPARFNVISNYSWEMFNNLTASVANRSSALRETFLYHIILLSCLDSEFDGLASNKTIYILQKKNKISGHKFLVINNYYNDTLVNVLNGTMFGPKHFLPKSFMSDPITDQLNLTFELTYHRKLYNKSITLKYHEVMSELHINHEQRVLVGVPCIITASMTTGVIVNFYFQIESPRNSAPLLSNEYNIINNEDKVARLNFTPDFVGIYSVLVITTSFCKEILNETIKFDAQLCSNSTSTTAENITKVMADSPNSPRCITSWDDKNSTTQEFYLDLQLTGVIGYRSINTSSLPRQFYNHSSSCKENDVPVQFNIILTCFSTTENYYDSNDSFWFNRSIYIIRRLNHPCEEVAVIYNNYTLDVKVLYTVLSVWKEIVIPPKNISSIILDSSFSSDNLNFSFIMPYAKKPYVKILNLIHFDVLYGLNVSYVRDVLVDSLWNLTATIISGLEVNFTFIVSQPERSFNKATDNNNITKYITDKEALFSFIPMDEGRYYITVLAISKCGEVLNETVSFFAHCGIQNSKLDKAFEITKHRKYPSVFYPKDIVAVAMKATDNILTKNRPTQPNCTINWGDKEELHEVNVDLTPNQSSSYIYVRSHNFTLPGQYTVDVECHNVMTRVSDRIKFTIVSPVDQADVFLVQSLVPFNAYTTQGIGNVRLIQNYIYTNYSDLIITLDFGTLNSNWNVTFVKDTFDYYYSYSEKGEYDIKTVIEAFGVNKTYNFHIRVGYFINFVQEKKRWLVRIKEPCTFTLVRYSANGTLNVKFFRDVNEMETLNKIFENGETVMNVTFNYTDETVREAKALIEVDSITEIESYKFETFIPCISTLDFFDATYRNMLTPLEAWLTTLPTISGRAERTVDCNITDIFYMKWQVWKMGNNSFSSNITIEKEEKKETIVKNFKYVIQSSGLYKIQLQISLDRKSENETDFMYLKVTYPPIAVEIKYGAFRQAKLGENLTLDAQSETKELAASKNSTKKFTYRWSCYLLSSKQEIPKYTHKFNTDISFENLTNCNISLNSNAGKITISTLNFSLDDVALFYVVAKVEERNGSAGQVVEMTNKKPIDLVIDCIWNCLEKIVKGERTVFQAKISNADQNEMKSARYVWSVYKYVNDIREEKVQINSTITSYLFDIDGELWEEGVTYSILLQVSFDNATTLEARKVVVTNSKPYGGTCSVHPSVGLATDTTFLFTFPGWKDEEMRTTQNSSIDTNFGLLYEVYQNTTAGLYLVYSGNEISASTFLTEGKKGNDGECLVIINIFDMFRAKATCTLTVTIQANALLNQQSNDSDSFFSTMDKRIQSVEMIGDPIKITQRAASLSTYISSRYVNFYGSTSTTRTTTTPAPTGYTTKQSDLINTYVVKVSQVIQNDTDENPGQIQIFANSLAIVTNNSDQLSTKSMETASSAAKTLTDSLTKLPPVELSALKPCLEGVNQIVSNIIKVQNIESKNLYSLLEKTYDSYSEEEIKQLVKNAEDELKKNKQVTLSQFANIVENVTNAWEDVFRVIKKMTDPSGHYETKKEKYTMTLQTIAPQRSNLTDVLNLTDPKLTLGFTFNGINTVEKELQIKVVKTVNIYTHGLNAQHINTDILIGSIEQDNGNKINITNPTISFQSNMTNCSFAKESLFQNKFNEDDASYLFYHKFFYSATFLHFCIKILPTNPFLAYKLFFKMDVQPTDLVYDDSKTVTSESFSSCEGVCFEPGQFRKSGTIYIGLQPFLDSNAIASQKNLRRKREAINNNLEAPYYFEIVSAACFSWDHAIKDWEPNKCRLTNLTTNVVCTCDSGSEVVSGMSFNVFPNTIHFATVFSKFDIKGQGLVLGVLISLYLLFTCIALWAHYMDRKAMFQWGVFPLSDNYAYDDYFYLITIHTGLRKSAGTNSNVSFDLSGEHGDTGIRRLSDGVKKGFPTASVYHFVMACPTSLGELQCLKIWHDSTGKGSNSTWYLNRIDVVDLHTGKIFYFICDEWLAAEYGIEKTILVSDIEDLEKLKNVFFTNTKEHITDDHMWLSLFIRPQRSNFSRVERALCCLAFLLLSMITSAMFYKDIPGIDRKQTKADLELGIIRVTYDQLFHSLVSAVITAVPMIFIMMVFRKARPRKKAVGCLCINEVKEADLKDEYVEKKKEKSWLPWMAKLESQLEALEKLLLLKPTSDNMRGTWPHSLRYVAWAILFLAIIISSLFVLLYSMEWGKDVTETWMSTFFLTFLQSLLIVDPVKVVVISVIVSLLLRKAKIKQVDQLDLDFIAKVNKQYGVKERFSQLDISYAPPLSKSELKAAKLRRKIHIMIDRLMREFIIHFMYLLIVSSLCHANRNSQDYNMYRAIFQQVVNGSNSRFLEINSSAYLFQWIPRNLTPWLFPVTKLPSADKNHFTKVNDLYRLGTPRLRQIRMMKEKCSLQRIKVKDCVYGYTLRGEETGDFYPGWTKEFSQEGSEDFRKAWTYTSAQDIWGLPIAGEYGLYGGGGYIAQMLLRDHSLQMVMNLKSKMWIDRQTRAVFIEFTLYCPNTNHFAFVILLAEFMETGGILPFFSIYPFTVHYPPGILGTYLQLCQLVGTIFTFIGLLYVVFIFGTKKWLAFKNFWFMLDVLAVLTGISTAAMMFLRLKFTNSVLRKIKESRSQFVNMYHVVVWDSAYTLCLAILVAIGCIRLLKLASYSEKTMKVFVVLSKAMALLPNFALFLFLILLSFIMFGWITFGTTSTYFKNFISTSETLFTGILGRSSFKDTNSPISDHWINILFFCMFVGVVVIFLINFFLAVLMDLLRNYDQKVFEGENTKVFIVLWDMFMGMMGSKRNPLDRLKGNDNDNDHFGLEVDEDYLPCEKAILHMEERFLKLCQPDDKKQMQLMMFGKQS</sequence>
<feature type="transmembrane region" description="Helical" evidence="10">
    <location>
        <begin position="3442"/>
        <end position="3467"/>
    </location>
</feature>
<dbReference type="InterPro" id="IPR002859">
    <property type="entry name" value="PKD/REJ-like"/>
</dbReference>
<dbReference type="PROSITE" id="PS50095">
    <property type="entry name" value="PLAT"/>
    <property type="match status" value="1"/>
</dbReference>
<feature type="transmembrane region" description="Helical" evidence="10">
    <location>
        <begin position="3380"/>
        <end position="3404"/>
    </location>
</feature>
<feature type="transmembrane region" description="Helical" evidence="10">
    <location>
        <begin position="3256"/>
        <end position="3279"/>
    </location>
</feature>
<dbReference type="SMART" id="SM00308">
    <property type="entry name" value="LH2"/>
    <property type="match status" value="1"/>
</dbReference>
<dbReference type="InterPro" id="IPR036392">
    <property type="entry name" value="PLAT/LH2_dom_sf"/>
</dbReference>
<feature type="transmembrane region" description="Helical" evidence="10">
    <location>
        <begin position="3291"/>
        <end position="3313"/>
    </location>
</feature>
<evidence type="ECO:0000313" key="13">
    <source>
        <dbReference type="Proteomes" id="UP001233172"/>
    </source>
</evidence>
<dbReference type="GO" id="GO:0005509">
    <property type="term" value="F:calcium ion binding"/>
    <property type="evidence" value="ECO:0007669"/>
    <property type="project" value="InterPro"/>
</dbReference>
<feature type="transmembrane region" description="Helical" evidence="10">
    <location>
        <begin position="2879"/>
        <end position="2899"/>
    </location>
</feature>
<evidence type="ECO:0000256" key="8">
    <source>
        <dbReference type="PIRSR" id="PIRSR603915-2"/>
    </source>
</evidence>
<dbReference type="SUPFAM" id="SSF49723">
    <property type="entry name" value="Lipase/lipooxygenase domain (PLAT/LH2 domain)"/>
    <property type="match status" value="1"/>
</dbReference>
<dbReference type="InterPro" id="IPR001024">
    <property type="entry name" value="PLAT/LH2_dom"/>
</dbReference>
<dbReference type="Pfam" id="PF02010">
    <property type="entry name" value="REJ"/>
    <property type="match status" value="1"/>
</dbReference>
<dbReference type="PANTHER" id="PTHR10877">
    <property type="entry name" value="POLYCYSTIN FAMILY MEMBER"/>
    <property type="match status" value="1"/>
</dbReference>
<comment type="subcellular location">
    <subcellularLocation>
        <location evidence="1">Membrane</location>
        <topology evidence="1">Multi-pass membrane protein</topology>
    </subcellularLocation>
</comment>
<feature type="transmembrane region" description="Helical" evidence="10">
    <location>
        <begin position="3220"/>
        <end position="3244"/>
    </location>
</feature>
<evidence type="ECO:0000256" key="4">
    <source>
        <dbReference type="ARBA" id="ARBA00022729"/>
    </source>
</evidence>
<dbReference type="Gene3D" id="2.60.60.20">
    <property type="entry name" value="PLAT/LH2 domain"/>
    <property type="match status" value="1"/>
</dbReference>
<proteinExistence type="inferred from homology"/>
<feature type="transmembrane region" description="Helical" evidence="10">
    <location>
        <begin position="2534"/>
        <end position="2553"/>
    </location>
</feature>
<feature type="transmembrane region" description="Helical" evidence="10">
    <location>
        <begin position="2740"/>
        <end position="2758"/>
    </location>
</feature>
<keyword evidence="5 10" id="KW-1133">Transmembrane helix</keyword>
<comment type="similarity">
    <text evidence="2">Belongs to the polycystin family.</text>
</comment>
<keyword evidence="7" id="KW-0325">Glycoprotein</keyword>
<dbReference type="InterPro" id="IPR003915">
    <property type="entry name" value="PKD_2"/>
</dbReference>
<evidence type="ECO:0000259" key="11">
    <source>
        <dbReference type="PROSITE" id="PS50095"/>
    </source>
</evidence>
<reference evidence="12" key="2">
    <citation type="submission" date="2023-04" db="EMBL/GenBank/DDBJ databases">
        <authorList>
            <person name="Bu L."/>
            <person name="Lu L."/>
            <person name="Laidemitt M.R."/>
            <person name="Zhang S.M."/>
            <person name="Mutuku M."/>
            <person name="Mkoji G."/>
            <person name="Steinauer M."/>
            <person name="Loker E.S."/>
        </authorList>
    </citation>
    <scope>NUCLEOTIDE SEQUENCE</scope>
    <source>
        <strain evidence="12">KasaAsao</strain>
        <tissue evidence="12">Whole Snail</tissue>
    </source>
</reference>
<feature type="non-terminal residue" evidence="12">
    <location>
        <position position="1"/>
    </location>
</feature>
<evidence type="ECO:0000313" key="12">
    <source>
        <dbReference type="EMBL" id="KAK0058140.1"/>
    </source>
</evidence>
<name>A0AAD8BQR0_BIOPF</name>
<organism evidence="12 13">
    <name type="scientific">Biomphalaria pfeifferi</name>
    <name type="common">Bloodfluke planorb</name>
    <name type="synonym">Freshwater snail</name>
    <dbReference type="NCBI Taxonomy" id="112525"/>
    <lineage>
        <taxon>Eukaryota</taxon>
        <taxon>Metazoa</taxon>
        <taxon>Spiralia</taxon>
        <taxon>Lophotrochozoa</taxon>
        <taxon>Mollusca</taxon>
        <taxon>Gastropoda</taxon>
        <taxon>Heterobranchia</taxon>
        <taxon>Euthyneura</taxon>
        <taxon>Panpulmonata</taxon>
        <taxon>Hygrophila</taxon>
        <taxon>Lymnaeoidea</taxon>
        <taxon>Planorbidae</taxon>
        <taxon>Biomphalaria</taxon>
    </lineage>
</organism>
<feature type="transmembrane region" description="Helical" evidence="10">
    <location>
        <begin position="3333"/>
        <end position="3359"/>
    </location>
</feature>
<dbReference type="GO" id="GO:0016020">
    <property type="term" value="C:membrane"/>
    <property type="evidence" value="ECO:0007669"/>
    <property type="project" value="UniProtKB-SubCell"/>
</dbReference>